<dbReference type="InterPro" id="IPR053258">
    <property type="entry name" value="Ca-permeable_cation_channel"/>
</dbReference>
<dbReference type="AlphaFoldDB" id="A0A5N5GF84"/>
<keyword evidence="1" id="KW-1133">Transmembrane helix</keyword>
<name>A0A5N5GF84_9ROSA</name>
<feature type="transmembrane region" description="Helical" evidence="1">
    <location>
        <begin position="116"/>
        <end position="136"/>
    </location>
</feature>
<evidence type="ECO:0000313" key="3">
    <source>
        <dbReference type="Proteomes" id="UP000327157"/>
    </source>
</evidence>
<reference evidence="3" key="2">
    <citation type="submission" date="2019-10" db="EMBL/GenBank/DDBJ databases">
        <title>A de novo genome assembly of a pear dwarfing rootstock.</title>
        <authorList>
            <person name="Wang F."/>
            <person name="Wang J."/>
            <person name="Li S."/>
            <person name="Zhang Y."/>
            <person name="Fang M."/>
            <person name="Ma L."/>
            <person name="Zhao Y."/>
            <person name="Jiang S."/>
        </authorList>
    </citation>
    <scope>NUCLEOTIDE SEQUENCE [LARGE SCALE GENOMIC DNA]</scope>
</reference>
<reference evidence="2 3" key="3">
    <citation type="submission" date="2019-11" db="EMBL/GenBank/DDBJ databases">
        <title>A de novo genome assembly of a pear dwarfing rootstock.</title>
        <authorList>
            <person name="Wang F."/>
            <person name="Wang J."/>
            <person name="Li S."/>
            <person name="Zhang Y."/>
            <person name="Fang M."/>
            <person name="Ma L."/>
            <person name="Zhao Y."/>
            <person name="Jiang S."/>
        </authorList>
    </citation>
    <scope>NUCLEOTIDE SEQUENCE [LARGE SCALE GENOMIC DNA]</scope>
    <source>
        <strain evidence="2">S2</strain>
        <tissue evidence="2">Leaf</tissue>
    </source>
</reference>
<dbReference type="EMBL" id="SMOL01000458">
    <property type="protein sequence ID" value="KAB2613797.1"/>
    <property type="molecule type" value="Genomic_DNA"/>
</dbReference>
<feature type="transmembrane region" description="Helical" evidence="1">
    <location>
        <begin position="61"/>
        <end position="79"/>
    </location>
</feature>
<dbReference type="PANTHER" id="PTHR34115">
    <property type="entry name" value="PROTEIN, PUTATIVE-RELATED"/>
    <property type="match status" value="1"/>
</dbReference>
<feature type="transmembrane region" description="Helical" evidence="1">
    <location>
        <begin position="91"/>
        <end position="110"/>
    </location>
</feature>
<keyword evidence="1" id="KW-0472">Membrane</keyword>
<comment type="caution">
    <text evidence="2">The sequence shown here is derived from an EMBL/GenBank/DDBJ whole genome shotgun (WGS) entry which is preliminary data.</text>
</comment>
<dbReference type="PANTHER" id="PTHR34115:SF13">
    <property type="entry name" value="RPB1A"/>
    <property type="match status" value="1"/>
</dbReference>
<keyword evidence="1" id="KW-0812">Transmembrane</keyword>
<protein>
    <submittedName>
        <fullName evidence="2">Uncharacterized protein</fullName>
    </submittedName>
</protein>
<keyword evidence="3" id="KW-1185">Reference proteome</keyword>
<accession>A0A5N5GF84</accession>
<feature type="transmembrane region" description="Helical" evidence="1">
    <location>
        <begin position="21"/>
        <end position="41"/>
    </location>
</feature>
<organism evidence="2 3">
    <name type="scientific">Pyrus ussuriensis x Pyrus communis</name>
    <dbReference type="NCBI Taxonomy" id="2448454"/>
    <lineage>
        <taxon>Eukaryota</taxon>
        <taxon>Viridiplantae</taxon>
        <taxon>Streptophyta</taxon>
        <taxon>Embryophyta</taxon>
        <taxon>Tracheophyta</taxon>
        <taxon>Spermatophyta</taxon>
        <taxon>Magnoliopsida</taxon>
        <taxon>eudicotyledons</taxon>
        <taxon>Gunneridae</taxon>
        <taxon>Pentapetalae</taxon>
        <taxon>rosids</taxon>
        <taxon>fabids</taxon>
        <taxon>Rosales</taxon>
        <taxon>Rosaceae</taxon>
        <taxon>Amygdaloideae</taxon>
        <taxon>Maleae</taxon>
        <taxon>Pyrus</taxon>
    </lineage>
</organism>
<evidence type="ECO:0000313" key="2">
    <source>
        <dbReference type="EMBL" id="KAB2613797.1"/>
    </source>
</evidence>
<proteinExistence type="predicted"/>
<evidence type="ECO:0000256" key="1">
    <source>
        <dbReference type="SAM" id="Phobius"/>
    </source>
</evidence>
<dbReference type="Proteomes" id="UP000327157">
    <property type="component" value="Chromosome 9"/>
</dbReference>
<gene>
    <name evidence="2" type="ORF">D8674_036113</name>
</gene>
<sequence>MSSMPSAGPRTGEGGGQYSPPLAVHNYIFFLLGILGGLLGVKHATGDLPSPFVTYHKTVQVFIADLFAYVGALTTAKIFQASNNTNIYERMNNISLLCGTLALILMALLLDPNFGGLVTLLFWVICFVNVVFEYTCNTSGRYKSIIILVVHIFGKLKDYLNIIILYFTKKPKEQIDEPPQMSSTTV</sequence>
<reference evidence="2 3" key="1">
    <citation type="submission" date="2019-09" db="EMBL/GenBank/DDBJ databases">
        <authorList>
            <person name="Ou C."/>
        </authorList>
    </citation>
    <scope>NUCLEOTIDE SEQUENCE [LARGE SCALE GENOMIC DNA]</scope>
    <source>
        <strain evidence="2">S2</strain>
        <tissue evidence="2">Leaf</tissue>
    </source>
</reference>